<dbReference type="EMBL" id="JH711576">
    <property type="protein sequence ID" value="EIW83543.1"/>
    <property type="molecule type" value="Genomic_DNA"/>
</dbReference>
<accession>A0A5M3MWL3</accession>
<evidence type="ECO:0000256" key="3">
    <source>
        <dbReference type="ARBA" id="ARBA00022833"/>
    </source>
</evidence>
<dbReference type="OMA" id="LNWPYVP"/>
<keyword evidence="3" id="KW-0862">Zinc</keyword>
<evidence type="ECO:0000256" key="4">
    <source>
        <dbReference type="PROSITE-ProRule" id="PRU00453"/>
    </source>
</evidence>
<dbReference type="Pfam" id="PF04438">
    <property type="entry name" value="zf-HIT"/>
    <property type="match status" value="1"/>
</dbReference>
<feature type="domain" description="HIT-type" evidence="6">
    <location>
        <begin position="9"/>
        <end position="42"/>
    </location>
</feature>
<dbReference type="Proteomes" id="UP000053558">
    <property type="component" value="Unassembled WGS sequence"/>
</dbReference>
<dbReference type="GeneID" id="19211318"/>
<protein>
    <recommendedName>
        <fullName evidence="6">HIT-type domain-containing protein</fullName>
    </recommendedName>
</protein>
<evidence type="ECO:0000256" key="1">
    <source>
        <dbReference type="ARBA" id="ARBA00022723"/>
    </source>
</evidence>
<dbReference type="PROSITE" id="PS51083">
    <property type="entry name" value="ZF_HIT"/>
    <property type="match status" value="1"/>
</dbReference>
<dbReference type="GO" id="GO:0008270">
    <property type="term" value="F:zinc ion binding"/>
    <property type="evidence" value="ECO:0007669"/>
    <property type="project" value="UniProtKB-UniRule"/>
</dbReference>
<dbReference type="GO" id="GO:0005634">
    <property type="term" value="C:nucleus"/>
    <property type="evidence" value="ECO:0007669"/>
    <property type="project" value="TreeGrafter"/>
</dbReference>
<evidence type="ECO:0000256" key="5">
    <source>
        <dbReference type="SAM" id="MobiDB-lite"/>
    </source>
</evidence>
<organism evidence="7 8">
    <name type="scientific">Coniophora puteana (strain RWD-64-598)</name>
    <name type="common">Brown rot fungus</name>
    <dbReference type="NCBI Taxonomy" id="741705"/>
    <lineage>
        <taxon>Eukaryota</taxon>
        <taxon>Fungi</taxon>
        <taxon>Dikarya</taxon>
        <taxon>Basidiomycota</taxon>
        <taxon>Agaricomycotina</taxon>
        <taxon>Agaricomycetes</taxon>
        <taxon>Agaricomycetidae</taxon>
        <taxon>Boletales</taxon>
        <taxon>Coniophorineae</taxon>
        <taxon>Coniophoraceae</taxon>
        <taxon>Coniophora</taxon>
    </lineage>
</organism>
<comment type="caution">
    <text evidence="7">The sequence shown here is derived from an EMBL/GenBank/DDBJ whole genome shotgun (WGS) entry which is preliminary data.</text>
</comment>
<sequence>MAPKPRAKCQICEENESKYTCSTCKVVYCSVSCFRKHKGNLADEAQPPSSTIDQDPSLPTPSAAPLRLLTSLRWPYVEEPSAYPDPLKRDDPKPLALGSYESLATSQAVREALADPDLRRQLVEIDALRGEERERALQRALNVDGRGAGAYGRRGDGVGGRERDEGTEVFRKFAEAVEGAVREKEALGLDWDA</sequence>
<dbReference type="GO" id="GO:0048254">
    <property type="term" value="P:snoRNA localization"/>
    <property type="evidence" value="ECO:0007669"/>
    <property type="project" value="TreeGrafter"/>
</dbReference>
<dbReference type="AlphaFoldDB" id="A0A5M3MWL3"/>
<keyword evidence="8" id="KW-1185">Reference proteome</keyword>
<gene>
    <name evidence="7" type="ORF">CONPUDRAFT_89357</name>
</gene>
<dbReference type="GO" id="GO:0000492">
    <property type="term" value="P:box C/D snoRNP assembly"/>
    <property type="evidence" value="ECO:0007669"/>
    <property type="project" value="TreeGrafter"/>
</dbReference>
<dbReference type="OrthoDB" id="18412at2759"/>
<dbReference type="KEGG" id="cput:CONPUDRAFT_89357"/>
<dbReference type="GO" id="GO:0000463">
    <property type="term" value="P:maturation of LSU-rRNA from tricistronic rRNA transcript (SSU-rRNA, 5.8S rRNA, LSU-rRNA)"/>
    <property type="evidence" value="ECO:0007669"/>
    <property type="project" value="TreeGrafter"/>
</dbReference>
<dbReference type="InterPro" id="IPR007529">
    <property type="entry name" value="Znf_HIT"/>
</dbReference>
<dbReference type="RefSeq" id="XP_007767265.1">
    <property type="nucleotide sequence ID" value="XM_007769075.1"/>
</dbReference>
<dbReference type="GO" id="GO:0070761">
    <property type="term" value="C:pre-snoRNP complex"/>
    <property type="evidence" value="ECO:0007669"/>
    <property type="project" value="TreeGrafter"/>
</dbReference>
<evidence type="ECO:0000313" key="7">
    <source>
        <dbReference type="EMBL" id="EIW83543.1"/>
    </source>
</evidence>
<reference evidence="8" key="1">
    <citation type="journal article" date="2012" name="Science">
        <title>The Paleozoic origin of enzymatic lignin decomposition reconstructed from 31 fungal genomes.</title>
        <authorList>
            <person name="Floudas D."/>
            <person name="Binder M."/>
            <person name="Riley R."/>
            <person name="Barry K."/>
            <person name="Blanchette R.A."/>
            <person name="Henrissat B."/>
            <person name="Martinez A.T."/>
            <person name="Otillar R."/>
            <person name="Spatafora J.W."/>
            <person name="Yadav J.S."/>
            <person name="Aerts A."/>
            <person name="Benoit I."/>
            <person name="Boyd A."/>
            <person name="Carlson A."/>
            <person name="Copeland A."/>
            <person name="Coutinho P.M."/>
            <person name="de Vries R.P."/>
            <person name="Ferreira P."/>
            <person name="Findley K."/>
            <person name="Foster B."/>
            <person name="Gaskell J."/>
            <person name="Glotzer D."/>
            <person name="Gorecki P."/>
            <person name="Heitman J."/>
            <person name="Hesse C."/>
            <person name="Hori C."/>
            <person name="Igarashi K."/>
            <person name="Jurgens J.A."/>
            <person name="Kallen N."/>
            <person name="Kersten P."/>
            <person name="Kohler A."/>
            <person name="Kuees U."/>
            <person name="Kumar T.K.A."/>
            <person name="Kuo A."/>
            <person name="LaButti K."/>
            <person name="Larrondo L.F."/>
            <person name="Lindquist E."/>
            <person name="Ling A."/>
            <person name="Lombard V."/>
            <person name="Lucas S."/>
            <person name="Lundell T."/>
            <person name="Martin R."/>
            <person name="McLaughlin D.J."/>
            <person name="Morgenstern I."/>
            <person name="Morin E."/>
            <person name="Murat C."/>
            <person name="Nagy L.G."/>
            <person name="Nolan M."/>
            <person name="Ohm R.A."/>
            <person name="Patyshakuliyeva A."/>
            <person name="Rokas A."/>
            <person name="Ruiz-Duenas F.J."/>
            <person name="Sabat G."/>
            <person name="Salamov A."/>
            <person name="Samejima M."/>
            <person name="Schmutz J."/>
            <person name="Slot J.C."/>
            <person name="St John F."/>
            <person name="Stenlid J."/>
            <person name="Sun H."/>
            <person name="Sun S."/>
            <person name="Syed K."/>
            <person name="Tsang A."/>
            <person name="Wiebenga A."/>
            <person name="Young D."/>
            <person name="Pisabarro A."/>
            <person name="Eastwood D.C."/>
            <person name="Martin F."/>
            <person name="Cullen D."/>
            <person name="Grigoriev I.V."/>
            <person name="Hibbett D.S."/>
        </authorList>
    </citation>
    <scope>NUCLEOTIDE SEQUENCE [LARGE SCALE GENOMIC DNA]</scope>
    <source>
        <strain evidence="8">RWD-64-598 SS2</strain>
    </source>
</reference>
<feature type="region of interest" description="Disordered" evidence="5">
    <location>
        <begin position="40"/>
        <end position="63"/>
    </location>
</feature>
<evidence type="ECO:0000256" key="2">
    <source>
        <dbReference type="ARBA" id="ARBA00022771"/>
    </source>
</evidence>
<keyword evidence="2 4" id="KW-0863">Zinc-finger</keyword>
<dbReference type="PANTHER" id="PTHR13483:SF11">
    <property type="entry name" value="ZINC FINGER HIT DOMAIN-CONTAINING PROTEIN 3"/>
    <property type="match status" value="1"/>
</dbReference>
<dbReference type="PANTHER" id="PTHR13483">
    <property type="entry name" value="BOX C_D SNORNA PROTEIN 1-RELATED"/>
    <property type="match status" value="1"/>
</dbReference>
<evidence type="ECO:0000313" key="8">
    <source>
        <dbReference type="Proteomes" id="UP000053558"/>
    </source>
</evidence>
<dbReference type="CDD" id="cd23024">
    <property type="entry name" value="zf-HIT_ZNHIT2-3"/>
    <property type="match status" value="1"/>
</dbReference>
<dbReference type="SUPFAM" id="SSF144232">
    <property type="entry name" value="HIT/MYND zinc finger-like"/>
    <property type="match status" value="1"/>
</dbReference>
<evidence type="ECO:0000259" key="6">
    <source>
        <dbReference type="PROSITE" id="PS51083"/>
    </source>
</evidence>
<keyword evidence="1" id="KW-0479">Metal-binding</keyword>
<dbReference type="InterPro" id="IPR051639">
    <property type="entry name" value="BCD1"/>
</dbReference>
<name>A0A5M3MWL3_CONPW</name>
<dbReference type="Gene3D" id="3.30.60.190">
    <property type="match status" value="1"/>
</dbReference>
<proteinExistence type="predicted"/>